<proteinExistence type="predicted"/>
<keyword evidence="1" id="KW-0472">Membrane</keyword>
<gene>
    <name evidence="2" type="ORF">BDV36DRAFT_245856</name>
</gene>
<evidence type="ECO:0000313" key="3">
    <source>
        <dbReference type="Proteomes" id="UP000325395"/>
    </source>
</evidence>
<sequence length="75" mass="8666">MMHNANFLPSLVIACVFFFFIILFYVFPGSPPIGMYHGCMYYDIISPYPFPFLVFKFYFLGGFVLLESSATHPHP</sequence>
<keyword evidence="1" id="KW-1133">Transmembrane helix</keyword>
<dbReference type="Proteomes" id="UP000325395">
    <property type="component" value="Unassembled WGS sequence"/>
</dbReference>
<reference evidence="2 3" key="1">
    <citation type="submission" date="2019-04" db="EMBL/GenBank/DDBJ databases">
        <authorList>
            <consortium name="DOE Joint Genome Institute"/>
            <person name="Mondo S."/>
            <person name="Kjaerbolling I."/>
            <person name="Vesth T."/>
            <person name="Frisvad J.C."/>
            <person name="Nybo J.L."/>
            <person name="Theobald S."/>
            <person name="Kildgaard S."/>
            <person name="Isbrandt T."/>
            <person name="Kuo A."/>
            <person name="Sato A."/>
            <person name="Lyhne E.K."/>
            <person name="Kogle M.E."/>
            <person name="Wiebenga A."/>
            <person name="Kun R.S."/>
            <person name="Lubbers R.J."/>
            <person name="Makela M.R."/>
            <person name="Barry K."/>
            <person name="Chovatia M."/>
            <person name="Clum A."/>
            <person name="Daum C."/>
            <person name="Haridas S."/>
            <person name="He G."/>
            <person name="LaButti K."/>
            <person name="Lipzen A."/>
            <person name="Riley R."/>
            <person name="Salamov A."/>
            <person name="Simmons B.A."/>
            <person name="Magnuson J.K."/>
            <person name="Henrissat B."/>
            <person name="Mortensen U.H."/>
            <person name="Larsen T.O."/>
            <person name="Devries R.P."/>
            <person name="Grigoriev I.V."/>
            <person name="Machida M."/>
            <person name="Baker S.E."/>
            <person name="Andersen M.R."/>
            <person name="Cantor M.N."/>
            <person name="Hua S.X."/>
        </authorList>
    </citation>
    <scope>NUCLEOTIDE SEQUENCE [LARGE SCALE GENOMIC DNA]</scope>
    <source>
        <strain evidence="2 3">CBS 117616</strain>
    </source>
</reference>
<protein>
    <submittedName>
        <fullName evidence="2">Uncharacterized protein</fullName>
    </submittedName>
</protein>
<evidence type="ECO:0000256" key="1">
    <source>
        <dbReference type="SAM" id="Phobius"/>
    </source>
</evidence>
<keyword evidence="3" id="KW-1185">Reference proteome</keyword>
<keyword evidence="1" id="KW-0812">Transmembrane</keyword>
<dbReference type="EMBL" id="ML735696">
    <property type="protein sequence ID" value="KAE8422104.1"/>
    <property type="molecule type" value="Genomic_DNA"/>
</dbReference>
<name>A0ABQ6WYD8_9EURO</name>
<evidence type="ECO:0000313" key="2">
    <source>
        <dbReference type="EMBL" id="KAE8422104.1"/>
    </source>
</evidence>
<accession>A0ABQ6WYD8</accession>
<organism evidence="2 3">
    <name type="scientific">Aspergillus pseudocaelatus</name>
    <dbReference type="NCBI Taxonomy" id="1825620"/>
    <lineage>
        <taxon>Eukaryota</taxon>
        <taxon>Fungi</taxon>
        <taxon>Dikarya</taxon>
        <taxon>Ascomycota</taxon>
        <taxon>Pezizomycotina</taxon>
        <taxon>Eurotiomycetes</taxon>
        <taxon>Eurotiomycetidae</taxon>
        <taxon>Eurotiales</taxon>
        <taxon>Aspergillaceae</taxon>
        <taxon>Aspergillus</taxon>
        <taxon>Aspergillus subgen. Circumdati</taxon>
    </lineage>
</organism>
<feature type="transmembrane region" description="Helical" evidence="1">
    <location>
        <begin position="7"/>
        <end position="28"/>
    </location>
</feature>
<feature type="transmembrane region" description="Helical" evidence="1">
    <location>
        <begin position="48"/>
        <end position="66"/>
    </location>
</feature>